<feature type="region of interest" description="Disordered" evidence="8">
    <location>
        <begin position="121"/>
        <end position="183"/>
    </location>
</feature>
<feature type="domain" description="UBC core" evidence="9">
    <location>
        <begin position="213"/>
        <end position="377"/>
    </location>
</feature>
<keyword evidence="6" id="KW-0067">ATP-binding</keyword>
<dbReference type="SMART" id="SM00212">
    <property type="entry name" value="UBCc"/>
    <property type="match status" value="1"/>
</dbReference>
<dbReference type="CDD" id="cd23802">
    <property type="entry name" value="UBCc_UBE2Q"/>
    <property type="match status" value="1"/>
</dbReference>
<keyword evidence="3" id="KW-0808">Transferase</keyword>
<dbReference type="SUPFAM" id="SSF54495">
    <property type="entry name" value="UBC-like"/>
    <property type="match status" value="1"/>
</dbReference>
<evidence type="ECO:0000256" key="1">
    <source>
        <dbReference type="ARBA" id="ARBA00004496"/>
    </source>
</evidence>
<dbReference type="InterPro" id="IPR000608">
    <property type="entry name" value="UBC"/>
</dbReference>
<evidence type="ECO:0000256" key="7">
    <source>
        <dbReference type="ARBA" id="ARBA00022843"/>
    </source>
</evidence>
<organism evidence="10 11">
    <name type="scientific">Chironomus riparius</name>
    <dbReference type="NCBI Taxonomy" id="315576"/>
    <lineage>
        <taxon>Eukaryota</taxon>
        <taxon>Metazoa</taxon>
        <taxon>Ecdysozoa</taxon>
        <taxon>Arthropoda</taxon>
        <taxon>Hexapoda</taxon>
        <taxon>Insecta</taxon>
        <taxon>Pterygota</taxon>
        <taxon>Neoptera</taxon>
        <taxon>Endopterygota</taxon>
        <taxon>Diptera</taxon>
        <taxon>Nematocera</taxon>
        <taxon>Chironomoidea</taxon>
        <taxon>Chironomidae</taxon>
        <taxon>Chironominae</taxon>
        <taxon>Chironomus</taxon>
    </lineage>
</organism>
<dbReference type="GO" id="GO:0005737">
    <property type="term" value="C:cytoplasm"/>
    <property type="evidence" value="ECO:0007669"/>
    <property type="project" value="UniProtKB-SubCell"/>
</dbReference>
<dbReference type="EMBL" id="OU895878">
    <property type="protein sequence ID" value="CAG9805712.1"/>
    <property type="molecule type" value="Genomic_DNA"/>
</dbReference>
<accession>A0A9N9WR46</accession>
<evidence type="ECO:0000256" key="2">
    <source>
        <dbReference type="ARBA" id="ARBA00022490"/>
    </source>
</evidence>
<keyword evidence="7" id="KW-0832">Ubl conjugation</keyword>
<gene>
    <name evidence="10" type="ORF">CHIRRI_LOCUS8581</name>
</gene>
<evidence type="ECO:0000256" key="4">
    <source>
        <dbReference type="ARBA" id="ARBA00022741"/>
    </source>
</evidence>
<dbReference type="PROSITE" id="PS50127">
    <property type="entry name" value="UBC_2"/>
    <property type="match status" value="1"/>
</dbReference>
<dbReference type="FunFam" id="3.10.110.10:FF:000006">
    <property type="entry name" value="Ubiquitin-conjugating enzyme E2 Q2"/>
    <property type="match status" value="1"/>
</dbReference>
<evidence type="ECO:0000259" key="9">
    <source>
        <dbReference type="PROSITE" id="PS50127"/>
    </source>
</evidence>
<dbReference type="AlphaFoldDB" id="A0A9N9WR46"/>
<dbReference type="GO" id="GO:0005524">
    <property type="term" value="F:ATP binding"/>
    <property type="evidence" value="ECO:0007669"/>
    <property type="project" value="UniProtKB-KW"/>
</dbReference>
<evidence type="ECO:0000313" key="10">
    <source>
        <dbReference type="EMBL" id="CAG9805712.1"/>
    </source>
</evidence>
<feature type="compositionally biased region" description="Basic and acidic residues" evidence="8">
    <location>
        <begin position="173"/>
        <end position="183"/>
    </location>
</feature>
<keyword evidence="11" id="KW-1185">Reference proteome</keyword>
<evidence type="ECO:0000256" key="3">
    <source>
        <dbReference type="ARBA" id="ARBA00022679"/>
    </source>
</evidence>
<dbReference type="InterPro" id="IPR050113">
    <property type="entry name" value="Ub_conjugating_enzyme"/>
</dbReference>
<dbReference type="Gene3D" id="3.10.110.10">
    <property type="entry name" value="Ubiquitin Conjugating Enzyme"/>
    <property type="match status" value="1"/>
</dbReference>
<name>A0A9N9WR46_9DIPT</name>
<evidence type="ECO:0000256" key="6">
    <source>
        <dbReference type="ARBA" id="ARBA00022840"/>
    </source>
</evidence>
<reference evidence="10" key="2">
    <citation type="submission" date="2022-10" db="EMBL/GenBank/DDBJ databases">
        <authorList>
            <consortium name="ENA_rothamsted_submissions"/>
            <consortium name="culmorum"/>
            <person name="King R."/>
        </authorList>
    </citation>
    <scope>NUCLEOTIDE SEQUENCE</scope>
</reference>
<comment type="subcellular location">
    <subcellularLocation>
        <location evidence="1">Cytoplasm</location>
    </subcellularLocation>
</comment>
<evidence type="ECO:0000256" key="8">
    <source>
        <dbReference type="SAM" id="MobiDB-lite"/>
    </source>
</evidence>
<dbReference type="Proteomes" id="UP001153620">
    <property type="component" value="Chromosome 2"/>
</dbReference>
<dbReference type="OrthoDB" id="109543at2759"/>
<feature type="compositionally biased region" description="Acidic residues" evidence="8">
    <location>
        <begin position="145"/>
        <end position="172"/>
    </location>
</feature>
<keyword evidence="4" id="KW-0547">Nucleotide-binding</keyword>
<dbReference type="PANTHER" id="PTHR24067">
    <property type="entry name" value="UBIQUITIN-CONJUGATING ENZYME E2"/>
    <property type="match status" value="1"/>
</dbReference>
<evidence type="ECO:0000313" key="11">
    <source>
        <dbReference type="Proteomes" id="UP001153620"/>
    </source>
</evidence>
<sequence>MACLNNLKSEIKTLEKLFPKNHERFAVINASVDELTCRFITKNGKKFDIHANITETYPSTPPVWFADIEEPIITNAIQLLSNTSGLDNHVINQARILLGELCTIHACPLPNEVHQLNTFHSMPTSSNHHVSNNGKTPVKHHQDEIDTDPEELEDVVGESEESDPEEDLPLELDEGRGSNKKDEMEVEHLATLERLRQTQRQDYLRGSVSGSVQATDRLMKELRDIYRSDSFKRNIYSIELVNDSIYEWNIRLMSVDPDSPLHNDLLMLKEKEGKDSILLNIIFKETYPFEPPFVRVVHPIISGGYVLLGGAICMELLTKQGWSSAYTVEALIMQISATLVKGKARIQFGATKGQYSLARAQQSFKSLVQIHEKNGWFTPPKEDG</sequence>
<keyword evidence="5" id="KW-0833">Ubl conjugation pathway</keyword>
<dbReference type="InterPro" id="IPR016135">
    <property type="entry name" value="UBQ-conjugating_enzyme/RWD"/>
</dbReference>
<evidence type="ECO:0000256" key="5">
    <source>
        <dbReference type="ARBA" id="ARBA00022786"/>
    </source>
</evidence>
<reference evidence="10" key="1">
    <citation type="submission" date="2022-01" db="EMBL/GenBank/DDBJ databases">
        <authorList>
            <person name="King R."/>
        </authorList>
    </citation>
    <scope>NUCLEOTIDE SEQUENCE</scope>
</reference>
<feature type="compositionally biased region" description="Polar residues" evidence="8">
    <location>
        <begin position="121"/>
        <end position="135"/>
    </location>
</feature>
<protein>
    <recommendedName>
        <fullName evidence="9">UBC core domain-containing protein</fullName>
    </recommendedName>
</protein>
<dbReference type="Pfam" id="PF00179">
    <property type="entry name" value="UQ_con"/>
    <property type="match status" value="1"/>
</dbReference>
<dbReference type="GO" id="GO:0004842">
    <property type="term" value="F:ubiquitin-protein transferase activity"/>
    <property type="evidence" value="ECO:0007669"/>
    <property type="project" value="UniProtKB-ARBA"/>
</dbReference>
<keyword evidence="2" id="KW-0963">Cytoplasm</keyword>
<proteinExistence type="predicted"/>